<keyword evidence="1 6" id="KW-0489">Methyltransferase</keyword>
<dbReference type="InterPro" id="IPR016461">
    <property type="entry name" value="COMT-like"/>
</dbReference>
<protein>
    <submittedName>
        <fullName evidence="6">Methyltransferase</fullName>
    </submittedName>
</protein>
<dbReference type="PANTHER" id="PTHR43712">
    <property type="entry name" value="PUTATIVE (AFU_ORTHOLOGUE AFUA_4G14580)-RELATED"/>
    <property type="match status" value="1"/>
</dbReference>
<dbReference type="RefSeq" id="WP_190944675.1">
    <property type="nucleotide sequence ID" value="NZ_JACJSI010000138.1"/>
</dbReference>
<dbReference type="PANTHER" id="PTHR43712:SF2">
    <property type="entry name" value="O-METHYLTRANSFERASE CICE"/>
    <property type="match status" value="1"/>
</dbReference>
<dbReference type="InterPro" id="IPR001077">
    <property type="entry name" value="COMT_C"/>
</dbReference>
<proteinExistence type="predicted"/>
<name>A0ABR8DXG5_9NOSO</name>
<dbReference type="Gene3D" id="1.10.10.10">
    <property type="entry name" value="Winged helix-like DNA-binding domain superfamily/Winged helix DNA-binding domain"/>
    <property type="match status" value="1"/>
</dbReference>
<accession>A0ABR8DXG5</accession>
<evidence type="ECO:0000259" key="5">
    <source>
        <dbReference type="Pfam" id="PF08100"/>
    </source>
</evidence>
<dbReference type="Proteomes" id="UP000623440">
    <property type="component" value="Unassembled WGS sequence"/>
</dbReference>
<dbReference type="SUPFAM" id="SSF46785">
    <property type="entry name" value="Winged helix' DNA-binding domain"/>
    <property type="match status" value="1"/>
</dbReference>
<dbReference type="InterPro" id="IPR029063">
    <property type="entry name" value="SAM-dependent_MTases_sf"/>
</dbReference>
<evidence type="ECO:0000313" key="7">
    <source>
        <dbReference type="Proteomes" id="UP000623440"/>
    </source>
</evidence>
<keyword evidence="2" id="KW-0808">Transferase</keyword>
<keyword evidence="3" id="KW-0949">S-adenosyl-L-methionine</keyword>
<dbReference type="CDD" id="cd02440">
    <property type="entry name" value="AdoMet_MTases"/>
    <property type="match status" value="1"/>
</dbReference>
<reference evidence="6 7" key="1">
    <citation type="journal article" date="2020" name="ISME J.">
        <title>Comparative genomics reveals insights into cyanobacterial evolution and habitat adaptation.</title>
        <authorList>
            <person name="Chen M.Y."/>
            <person name="Teng W.K."/>
            <person name="Zhao L."/>
            <person name="Hu C.X."/>
            <person name="Zhou Y.K."/>
            <person name="Han B.P."/>
            <person name="Song L.R."/>
            <person name="Shu W.S."/>
        </authorList>
    </citation>
    <scope>NUCLEOTIDE SEQUENCE [LARGE SCALE GENOMIC DNA]</scope>
    <source>
        <strain evidence="6 7">FACHB-838</strain>
    </source>
</reference>
<dbReference type="EMBL" id="JACJSI010000138">
    <property type="protein sequence ID" value="MBD2534152.1"/>
    <property type="molecule type" value="Genomic_DNA"/>
</dbReference>
<dbReference type="PROSITE" id="PS51683">
    <property type="entry name" value="SAM_OMT_II"/>
    <property type="match status" value="1"/>
</dbReference>
<dbReference type="Pfam" id="PF08100">
    <property type="entry name" value="Dimerisation"/>
    <property type="match status" value="1"/>
</dbReference>
<evidence type="ECO:0000259" key="4">
    <source>
        <dbReference type="Pfam" id="PF00891"/>
    </source>
</evidence>
<dbReference type="Pfam" id="PF00891">
    <property type="entry name" value="Methyltransf_2"/>
    <property type="match status" value="1"/>
</dbReference>
<gene>
    <name evidence="6" type="ORF">H6G97_33315</name>
</gene>
<dbReference type="SUPFAM" id="SSF53335">
    <property type="entry name" value="S-adenosyl-L-methionine-dependent methyltransferases"/>
    <property type="match status" value="1"/>
</dbReference>
<dbReference type="InterPro" id="IPR012967">
    <property type="entry name" value="COMT_dimerisation"/>
</dbReference>
<organism evidence="6 7">
    <name type="scientific">Nostoc flagelliforme FACHB-838</name>
    <dbReference type="NCBI Taxonomy" id="2692904"/>
    <lineage>
        <taxon>Bacteria</taxon>
        <taxon>Bacillati</taxon>
        <taxon>Cyanobacteriota</taxon>
        <taxon>Cyanophyceae</taxon>
        <taxon>Nostocales</taxon>
        <taxon>Nostocaceae</taxon>
        <taxon>Nostoc</taxon>
    </lineage>
</organism>
<dbReference type="InterPro" id="IPR036388">
    <property type="entry name" value="WH-like_DNA-bd_sf"/>
</dbReference>
<dbReference type="Gene3D" id="3.40.50.150">
    <property type="entry name" value="Vaccinia Virus protein VP39"/>
    <property type="match status" value="1"/>
</dbReference>
<keyword evidence="7" id="KW-1185">Reference proteome</keyword>
<dbReference type="PIRSF" id="PIRSF005739">
    <property type="entry name" value="O-mtase"/>
    <property type="match status" value="1"/>
</dbReference>
<evidence type="ECO:0000313" key="6">
    <source>
        <dbReference type="EMBL" id="MBD2534152.1"/>
    </source>
</evidence>
<dbReference type="GO" id="GO:0008168">
    <property type="term" value="F:methyltransferase activity"/>
    <property type="evidence" value="ECO:0007669"/>
    <property type="project" value="UniProtKB-KW"/>
</dbReference>
<evidence type="ECO:0000256" key="2">
    <source>
        <dbReference type="ARBA" id="ARBA00022679"/>
    </source>
</evidence>
<sequence>MAQATSKAPINKLHKPQTDGTQIWDAILGLHTSPTLLLAHDLKLFPFLAETPRTLQEISQSLNLAPRAAGTLLSVCASVDLIQLKDGYYSLMTVAYEYLLETSPTSFCGHLDLMIANSDSFSYVGIKKAILTDAPIVYEGDSLYEVHEQKDKDQVTRTFTKAMHSISVAPALAWPETLDLSSNKHMLDIAGGSGAHSIGATLRWSNLKATILDITPVCEVAQQYIAEYGLLEQITTEVGDMWNDPLPSADLHFYSLIYHNYDLEKNRFLTRKSFDSLEPGGRLIIHQWLFNDHRTGPLATAAFNVIMQVWCAGGQEYSGLELSTILTEVGFIDIEVKPTFGYWSIVTGRKPEHVIATTSIQ</sequence>
<evidence type="ECO:0000256" key="1">
    <source>
        <dbReference type="ARBA" id="ARBA00022603"/>
    </source>
</evidence>
<dbReference type="GO" id="GO:0032259">
    <property type="term" value="P:methylation"/>
    <property type="evidence" value="ECO:0007669"/>
    <property type="project" value="UniProtKB-KW"/>
</dbReference>
<feature type="domain" description="O-methyltransferase dimerisation" evidence="5">
    <location>
        <begin position="24"/>
        <end position="99"/>
    </location>
</feature>
<feature type="domain" description="O-methyltransferase C-terminal" evidence="4">
    <location>
        <begin position="140"/>
        <end position="331"/>
    </location>
</feature>
<evidence type="ECO:0000256" key="3">
    <source>
        <dbReference type="ARBA" id="ARBA00022691"/>
    </source>
</evidence>
<comment type="caution">
    <text evidence="6">The sequence shown here is derived from an EMBL/GenBank/DDBJ whole genome shotgun (WGS) entry which is preliminary data.</text>
</comment>
<dbReference type="InterPro" id="IPR036390">
    <property type="entry name" value="WH_DNA-bd_sf"/>
</dbReference>